<protein>
    <submittedName>
        <fullName evidence="6">LysR substrate binding domain protein</fullName>
    </submittedName>
</protein>
<dbReference type="STRING" id="592026.GCWU0000282_001022"/>
<evidence type="ECO:0000256" key="1">
    <source>
        <dbReference type="ARBA" id="ARBA00009437"/>
    </source>
</evidence>
<evidence type="ECO:0000256" key="2">
    <source>
        <dbReference type="ARBA" id="ARBA00023015"/>
    </source>
</evidence>
<dbReference type="AlphaFoldDB" id="V2ZA97"/>
<gene>
    <name evidence="6" type="ORF">GCWU0000282_001022</name>
</gene>
<name>V2ZA97_9FIRM</name>
<keyword evidence="2" id="KW-0805">Transcription regulation</keyword>
<dbReference type="GO" id="GO:0003700">
    <property type="term" value="F:DNA-binding transcription factor activity"/>
    <property type="evidence" value="ECO:0007669"/>
    <property type="project" value="InterPro"/>
</dbReference>
<comment type="caution">
    <text evidence="6">The sequence shown here is derived from an EMBL/GenBank/DDBJ whole genome shotgun (WGS) entry which is preliminary data.</text>
</comment>
<dbReference type="EMBL" id="ACIL03000007">
    <property type="protein sequence ID" value="ESL03855.1"/>
    <property type="molecule type" value="Genomic_DNA"/>
</dbReference>
<dbReference type="CDD" id="cd05466">
    <property type="entry name" value="PBP2_LTTR_substrate"/>
    <property type="match status" value="1"/>
</dbReference>
<dbReference type="Pfam" id="PF00126">
    <property type="entry name" value="HTH_1"/>
    <property type="match status" value="1"/>
</dbReference>
<dbReference type="Pfam" id="PF03466">
    <property type="entry name" value="LysR_substrate"/>
    <property type="match status" value="1"/>
</dbReference>
<evidence type="ECO:0000256" key="4">
    <source>
        <dbReference type="ARBA" id="ARBA00023163"/>
    </source>
</evidence>
<dbReference type="PROSITE" id="PS50931">
    <property type="entry name" value="HTH_LYSR"/>
    <property type="match status" value="1"/>
</dbReference>
<dbReference type="FunFam" id="1.10.10.10:FF:000001">
    <property type="entry name" value="LysR family transcriptional regulator"/>
    <property type="match status" value="1"/>
</dbReference>
<keyword evidence="3" id="KW-0238">DNA-binding</keyword>
<comment type="similarity">
    <text evidence="1">Belongs to the LysR transcriptional regulatory family.</text>
</comment>
<sequence length="309" mass="34757">MESSMEQNLSLYHIFNTVAEAGNISHAAKELYISQPAISKAVTRLEQNLETKLFVRSSRGVTLTEAGKMLYEQTNAAFKHLKQAEDTIKKNKKLGTGNLKIGVSTTLCKYVLMPYLEKFIRQYPHIKISISCQSTYQTLNLIQNHKVDIGLVGESGRLENVAFSPIGLVEDGFVATPAYLKNLKKRHPEAADNPFEYANLMLLDQHNVSRRYIDEYVRNNELSTGQMLTGHILEVSSMDLLIEFAKVGLGIACVITDFVKNELKEGSLTTVPLSVPIEKREIGFTWLKDYSSSEELDSFINFARKINTL</sequence>
<dbReference type="InterPro" id="IPR036388">
    <property type="entry name" value="WH-like_DNA-bd_sf"/>
</dbReference>
<dbReference type="Gene3D" id="1.10.10.10">
    <property type="entry name" value="Winged helix-like DNA-binding domain superfamily/Winged helix DNA-binding domain"/>
    <property type="match status" value="1"/>
</dbReference>
<dbReference type="InterPro" id="IPR005119">
    <property type="entry name" value="LysR_subst-bd"/>
</dbReference>
<dbReference type="PANTHER" id="PTHR30126:SF64">
    <property type="entry name" value="HTH-TYPE TRANSCRIPTIONAL REGULATOR CITR"/>
    <property type="match status" value="1"/>
</dbReference>
<dbReference type="GO" id="GO:0000976">
    <property type="term" value="F:transcription cis-regulatory region binding"/>
    <property type="evidence" value="ECO:0007669"/>
    <property type="project" value="TreeGrafter"/>
</dbReference>
<reference evidence="6 7" key="1">
    <citation type="submission" date="2013-06" db="EMBL/GenBank/DDBJ databases">
        <authorList>
            <person name="Weinstock G."/>
            <person name="Sodergren E."/>
            <person name="Clifton S."/>
            <person name="Fulton L."/>
            <person name="Fulton B."/>
            <person name="Courtney L."/>
            <person name="Fronick C."/>
            <person name="Harrison M."/>
            <person name="Strong C."/>
            <person name="Farmer C."/>
            <person name="Delahaunty K."/>
            <person name="Markovic C."/>
            <person name="Hall O."/>
            <person name="Minx P."/>
            <person name="Tomlinson C."/>
            <person name="Mitreva M."/>
            <person name="Nelson J."/>
            <person name="Hou S."/>
            <person name="Wollam A."/>
            <person name="Pepin K.H."/>
            <person name="Johnson M."/>
            <person name="Bhonagiri V."/>
            <person name="Nash W.E."/>
            <person name="Warren W."/>
            <person name="Chinwalla A."/>
            <person name="Mardis E.R."/>
            <person name="Wilson R.K."/>
        </authorList>
    </citation>
    <scope>NUCLEOTIDE SEQUENCE [LARGE SCALE GENOMIC DNA]</scope>
    <source>
        <strain evidence="6 7">ATCC 51271</strain>
    </source>
</reference>
<keyword evidence="7" id="KW-1185">Reference proteome</keyword>
<evidence type="ECO:0000256" key="3">
    <source>
        <dbReference type="ARBA" id="ARBA00023125"/>
    </source>
</evidence>
<keyword evidence="4" id="KW-0804">Transcription</keyword>
<dbReference type="SUPFAM" id="SSF46785">
    <property type="entry name" value="Winged helix' DNA-binding domain"/>
    <property type="match status" value="1"/>
</dbReference>
<accession>V2ZA97</accession>
<dbReference type="Proteomes" id="UP000018227">
    <property type="component" value="Unassembled WGS sequence"/>
</dbReference>
<dbReference type="eggNOG" id="COG0583">
    <property type="taxonomic scope" value="Bacteria"/>
</dbReference>
<evidence type="ECO:0000313" key="7">
    <source>
        <dbReference type="Proteomes" id="UP000018227"/>
    </source>
</evidence>
<dbReference type="HOGENOM" id="CLU_039613_6_1_9"/>
<dbReference type="PANTHER" id="PTHR30126">
    <property type="entry name" value="HTH-TYPE TRANSCRIPTIONAL REGULATOR"/>
    <property type="match status" value="1"/>
</dbReference>
<dbReference type="SUPFAM" id="SSF53850">
    <property type="entry name" value="Periplasmic binding protein-like II"/>
    <property type="match status" value="1"/>
</dbReference>
<dbReference type="Gene3D" id="3.40.190.290">
    <property type="match status" value="1"/>
</dbReference>
<dbReference type="PRINTS" id="PR00039">
    <property type="entry name" value="HTHLYSR"/>
</dbReference>
<organism evidence="6 7">
    <name type="scientific">Catonella morbi ATCC 51271</name>
    <dbReference type="NCBI Taxonomy" id="592026"/>
    <lineage>
        <taxon>Bacteria</taxon>
        <taxon>Bacillati</taxon>
        <taxon>Bacillota</taxon>
        <taxon>Clostridia</taxon>
        <taxon>Lachnospirales</taxon>
        <taxon>Lachnospiraceae</taxon>
        <taxon>Catonella</taxon>
    </lineage>
</organism>
<dbReference type="InterPro" id="IPR000847">
    <property type="entry name" value="LysR_HTH_N"/>
</dbReference>
<evidence type="ECO:0000313" key="6">
    <source>
        <dbReference type="EMBL" id="ESL03855.1"/>
    </source>
</evidence>
<dbReference type="RefSeq" id="WP_023353904.1">
    <property type="nucleotide sequence ID" value="NZ_KI535367.1"/>
</dbReference>
<evidence type="ECO:0000259" key="5">
    <source>
        <dbReference type="PROSITE" id="PS50931"/>
    </source>
</evidence>
<dbReference type="InterPro" id="IPR036390">
    <property type="entry name" value="WH_DNA-bd_sf"/>
</dbReference>
<feature type="domain" description="HTH lysR-type" evidence="5">
    <location>
        <begin position="13"/>
        <end position="64"/>
    </location>
</feature>
<proteinExistence type="inferred from homology"/>